<dbReference type="RefSeq" id="WP_191321353.1">
    <property type="nucleotide sequence ID" value="NZ_BNCG01000067.1"/>
</dbReference>
<name>A0ABV7UBL0_9HYPH</name>
<reference evidence="3" key="1">
    <citation type="journal article" date="2019" name="Int. J. Syst. Evol. Microbiol.">
        <title>The Global Catalogue of Microorganisms (GCM) 10K type strain sequencing project: providing services to taxonomists for standard genome sequencing and annotation.</title>
        <authorList>
            <consortium name="The Broad Institute Genomics Platform"/>
            <consortium name="The Broad Institute Genome Sequencing Center for Infectious Disease"/>
            <person name="Wu L."/>
            <person name="Ma J."/>
        </authorList>
    </citation>
    <scope>NUCLEOTIDE SEQUENCE [LARGE SCALE GENOMIC DNA]</scope>
    <source>
        <strain evidence="3">KCTC 42282</strain>
    </source>
</reference>
<proteinExistence type="predicted"/>
<organism evidence="2 3">
    <name type="scientific">Camelimonas fluminis</name>
    <dbReference type="NCBI Taxonomy" id="1576911"/>
    <lineage>
        <taxon>Bacteria</taxon>
        <taxon>Pseudomonadati</taxon>
        <taxon>Pseudomonadota</taxon>
        <taxon>Alphaproteobacteria</taxon>
        <taxon>Hyphomicrobiales</taxon>
        <taxon>Chelatococcaceae</taxon>
        <taxon>Camelimonas</taxon>
    </lineage>
</organism>
<dbReference type="EMBL" id="JBHRYC010000009">
    <property type="protein sequence ID" value="MFC3635986.1"/>
    <property type="molecule type" value="Genomic_DNA"/>
</dbReference>
<evidence type="ECO:0000313" key="3">
    <source>
        <dbReference type="Proteomes" id="UP001595704"/>
    </source>
</evidence>
<dbReference type="InterPro" id="IPR024467">
    <property type="entry name" value="Xre/MbcA/ParS-like_toxin-bd"/>
</dbReference>
<dbReference type="Proteomes" id="UP001595704">
    <property type="component" value="Unassembled WGS sequence"/>
</dbReference>
<keyword evidence="3" id="KW-1185">Reference proteome</keyword>
<feature type="domain" description="Antitoxin Xre/MbcA/ParS-like toxin-binding" evidence="1">
    <location>
        <begin position="86"/>
        <end position="140"/>
    </location>
</feature>
<evidence type="ECO:0000259" key="1">
    <source>
        <dbReference type="Pfam" id="PF09722"/>
    </source>
</evidence>
<protein>
    <submittedName>
        <fullName evidence="2">MbcA/ParS/Xre antitoxin family protein</fullName>
    </submittedName>
</protein>
<comment type="caution">
    <text evidence="2">The sequence shown here is derived from an EMBL/GenBank/DDBJ whole genome shotgun (WGS) entry which is preliminary data.</text>
</comment>
<evidence type="ECO:0000313" key="2">
    <source>
        <dbReference type="EMBL" id="MFC3635986.1"/>
    </source>
</evidence>
<gene>
    <name evidence="2" type="ORF">ACFONL_01075</name>
</gene>
<sequence length="163" mass="18338">MQGPSVIGAEITSAEKRREVSGPVLRTFNAIADLWTLNEEQRRAVLGSPPRSTYYGWMAKARAHKSLTLDYDVLIRISLILGIYQALRILYETETDGVGWLRQPNKATVFGGQNPLTLIVGGTQDGLFQLRRYLDAARGGLFIGPNEVDENFRPYEDKDIHWS</sequence>
<accession>A0ABV7UBL0</accession>
<dbReference type="Pfam" id="PF09722">
    <property type="entry name" value="Xre_MbcA_ParS_C"/>
    <property type="match status" value="1"/>
</dbReference>